<proteinExistence type="predicted"/>
<evidence type="ECO:0000313" key="3">
    <source>
        <dbReference type="Proteomes" id="UP000052978"/>
    </source>
</evidence>
<feature type="domain" description="Rab-GAP TBC" evidence="1">
    <location>
        <begin position="111"/>
        <end position="151"/>
    </location>
</feature>
<dbReference type="Gene3D" id="1.10.10.750">
    <property type="entry name" value="Ypt/Rab-GAP domain of gyp1p, domain 1"/>
    <property type="match status" value="1"/>
</dbReference>
<dbReference type="GO" id="GO:0031267">
    <property type="term" value="F:small GTPase binding"/>
    <property type="evidence" value="ECO:0007669"/>
    <property type="project" value="TreeGrafter"/>
</dbReference>
<dbReference type="PANTHER" id="PTHR47219">
    <property type="entry name" value="RAB GTPASE-ACTIVATING PROTEIN 1-LIKE"/>
    <property type="match status" value="1"/>
</dbReference>
<dbReference type="PROSITE" id="PS50086">
    <property type="entry name" value="TBC_RABGAP"/>
    <property type="match status" value="1"/>
</dbReference>
<gene>
    <name evidence="2" type="ORF">D623_10032067</name>
</gene>
<organism evidence="2 3">
    <name type="scientific">Myotis brandtii</name>
    <name type="common">Brandt's bat</name>
    <dbReference type="NCBI Taxonomy" id="109478"/>
    <lineage>
        <taxon>Eukaryota</taxon>
        <taxon>Metazoa</taxon>
        <taxon>Chordata</taxon>
        <taxon>Craniata</taxon>
        <taxon>Vertebrata</taxon>
        <taxon>Euteleostomi</taxon>
        <taxon>Mammalia</taxon>
        <taxon>Eutheria</taxon>
        <taxon>Laurasiatheria</taxon>
        <taxon>Chiroptera</taxon>
        <taxon>Yangochiroptera</taxon>
        <taxon>Vespertilionidae</taxon>
        <taxon>Myotis</taxon>
    </lineage>
</organism>
<dbReference type="PANTHER" id="PTHR47219:SF7">
    <property type="entry name" value="RAB GTPASE-ACTIVATING PROTEIN 1-LIKE"/>
    <property type="match status" value="1"/>
</dbReference>
<dbReference type="Proteomes" id="UP000052978">
    <property type="component" value="Unassembled WGS sequence"/>
</dbReference>
<dbReference type="FunFam" id="1.10.10.750:FF:000004">
    <property type="entry name" value="Putative rab gtpase-activating protein 1"/>
    <property type="match status" value="1"/>
</dbReference>
<evidence type="ECO:0000313" key="2">
    <source>
        <dbReference type="EMBL" id="EPQ08674.1"/>
    </source>
</evidence>
<reference evidence="2 3" key="1">
    <citation type="journal article" date="2013" name="Nat. Commun.">
        <title>Genome analysis reveals insights into physiology and longevity of the Brandt's bat Myotis brandtii.</title>
        <authorList>
            <person name="Seim I."/>
            <person name="Fang X."/>
            <person name="Xiong Z."/>
            <person name="Lobanov A.V."/>
            <person name="Huang Z."/>
            <person name="Ma S."/>
            <person name="Feng Y."/>
            <person name="Turanov A.A."/>
            <person name="Zhu Y."/>
            <person name="Lenz T.L."/>
            <person name="Gerashchenko M.V."/>
            <person name="Fan D."/>
            <person name="Hee Yim S."/>
            <person name="Yao X."/>
            <person name="Jordan D."/>
            <person name="Xiong Y."/>
            <person name="Ma Y."/>
            <person name="Lyapunov A.N."/>
            <person name="Chen G."/>
            <person name="Kulakova O.I."/>
            <person name="Sun Y."/>
            <person name="Lee S.G."/>
            <person name="Bronson R.T."/>
            <person name="Moskalev A.A."/>
            <person name="Sunyaev S.R."/>
            <person name="Zhang G."/>
            <person name="Krogh A."/>
            <person name="Wang J."/>
            <person name="Gladyshev V.N."/>
        </authorList>
    </citation>
    <scope>NUCLEOTIDE SEQUENCE [LARGE SCALE GENOMIC DNA]</scope>
</reference>
<keyword evidence="3" id="KW-1185">Reference proteome</keyword>
<dbReference type="InterPro" id="IPR050302">
    <property type="entry name" value="Rab_GAP_TBC_domain"/>
</dbReference>
<dbReference type="AlphaFoldDB" id="S7MVY5"/>
<name>S7MVY5_MYOBR</name>
<dbReference type="InterPro" id="IPR000195">
    <property type="entry name" value="Rab-GAP-TBC_dom"/>
</dbReference>
<dbReference type="GO" id="GO:0005096">
    <property type="term" value="F:GTPase activator activity"/>
    <property type="evidence" value="ECO:0007669"/>
    <property type="project" value="TreeGrafter"/>
</dbReference>
<protein>
    <submittedName>
        <fullName evidence="2">Rab GTPase-activating protein 1</fullName>
    </submittedName>
</protein>
<evidence type="ECO:0000259" key="1">
    <source>
        <dbReference type="PROSITE" id="PS50086"/>
    </source>
</evidence>
<accession>S7MVY5</accession>
<dbReference type="EMBL" id="KE162497">
    <property type="protein sequence ID" value="EPQ08674.1"/>
    <property type="molecule type" value="Genomic_DNA"/>
</dbReference>
<sequence length="151" mass="16352">MDTPPACLSSGNDRCSGAGMSGRATAPSPGLGSFLAACRFPHYFMLFGINADSGLEPDELAESDNELSSGTGDVSKDCPEKILYSWGELLGRWHSNLGARPKGLPTLVKSGIPEALRAEVWQLLADCHDNQAMLDRYRLLITKLILKKQPF</sequence>